<evidence type="ECO:0000256" key="1">
    <source>
        <dbReference type="SAM" id="MobiDB-lite"/>
    </source>
</evidence>
<reference evidence="2 3" key="1">
    <citation type="submission" date="2014-04" db="EMBL/GenBank/DDBJ databases">
        <title>Evolutionary Origins and Diversification of the Mycorrhizal Mutualists.</title>
        <authorList>
            <consortium name="DOE Joint Genome Institute"/>
            <consortium name="Mycorrhizal Genomics Consortium"/>
            <person name="Kohler A."/>
            <person name="Kuo A."/>
            <person name="Nagy L.G."/>
            <person name="Floudas D."/>
            <person name="Copeland A."/>
            <person name="Barry K.W."/>
            <person name="Cichocki N."/>
            <person name="Veneault-Fourrey C."/>
            <person name="LaButti K."/>
            <person name="Lindquist E.A."/>
            <person name="Lipzen A."/>
            <person name="Lundell T."/>
            <person name="Morin E."/>
            <person name="Murat C."/>
            <person name="Riley R."/>
            <person name="Ohm R."/>
            <person name="Sun H."/>
            <person name="Tunlid A."/>
            <person name="Henrissat B."/>
            <person name="Grigoriev I.V."/>
            <person name="Hibbett D.S."/>
            <person name="Martin F."/>
        </authorList>
    </citation>
    <scope>NUCLEOTIDE SEQUENCE [LARGE SCALE GENOMIC DNA]</scope>
    <source>
        <strain evidence="2 3">MD-312</strain>
    </source>
</reference>
<evidence type="ECO:0000313" key="2">
    <source>
        <dbReference type="EMBL" id="KIJ65027.1"/>
    </source>
</evidence>
<feature type="region of interest" description="Disordered" evidence="1">
    <location>
        <begin position="40"/>
        <end position="83"/>
    </location>
</feature>
<organism evidence="2 3">
    <name type="scientific">Hydnomerulius pinastri MD-312</name>
    <dbReference type="NCBI Taxonomy" id="994086"/>
    <lineage>
        <taxon>Eukaryota</taxon>
        <taxon>Fungi</taxon>
        <taxon>Dikarya</taxon>
        <taxon>Basidiomycota</taxon>
        <taxon>Agaricomycotina</taxon>
        <taxon>Agaricomycetes</taxon>
        <taxon>Agaricomycetidae</taxon>
        <taxon>Boletales</taxon>
        <taxon>Boletales incertae sedis</taxon>
        <taxon>Leucogyrophana</taxon>
    </lineage>
</organism>
<dbReference type="OrthoDB" id="5396103at2759"/>
<dbReference type="EMBL" id="KN839844">
    <property type="protein sequence ID" value="KIJ65027.1"/>
    <property type="molecule type" value="Genomic_DNA"/>
</dbReference>
<evidence type="ECO:0000313" key="3">
    <source>
        <dbReference type="Proteomes" id="UP000053820"/>
    </source>
</evidence>
<feature type="compositionally biased region" description="Gly residues" evidence="1">
    <location>
        <begin position="285"/>
        <end position="295"/>
    </location>
</feature>
<feature type="compositionally biased region" description="Basic and acidic residues" evidence="1">
    <location>
        <begin position="55"/>
        <end position="71"/>
    </location>
</feature>
<feature type="region of interest" description="Disordered" evidence="1">
    <location>
        <begin position="269"/>
        <end position="295"/>
    </location>
</feature>
<dbReference type="HOGENOM" id="CLU_052537_0_0_1"/>
<sequence>MLTRVTFTQLKPPRILNLLAESRPDENEVKSEAAFQRLLASCSELPTQPRTPRAPSDRGRYPEEVPDDEVHGGSTPSDDDDDDVEAIFAFDPQGDMSTAKPCTPAQSVYGDELSLSIMGSPMVMAMDVDAPLASPSITSTPASVQWRYTPPPTTSAVRSNKRKLDDRYDPYPTAAKRRAVSPSISYLREAHPSLNYPRTPNGRPSLPIPLSIPVSAASSVASSPTVTGYPFPNYSSSRQVGLGSMSVSSSPILRPLGLASPILRPIPRHRRGTITDGEERDIEGAGEGVGGLTLG</sequence>
<name>A0A0C9WG93_9AGAM</name>
<protein>
    <submittedName>
        <fullName evidence="2">Uncharacterized protein</fullName>
    </submittedName>
</protein>
<accession>A0A0C9WG93</accession>
<gene>
    <name evidence="2" type="ORF">HYDPIDRAFT_88859</name>
</gene>
<feature type="region of interest" description="Disordered" evidence="1">
    <location>
        <begin position="142"/>
        <end position="169"/>
    </location>
</feature>
<keyword evidence="3" id="KW-1185">Reference proteome</keyword>
<proteinExistence type="predicted"/>
<dbReference type="Proteomes" id="UP000053820">
    <property type="component" value="Unassembled WGS sequence"/>
</dbReference>
<dbReference type="AlphaFoldDB" id="A0A0C9WG93"/>